<evidence type="ECO:0000313" key="3">
    <source>
        <dbReference type="Proteomes" id="UP001172159"/>
    </source>
</evidence>
<organism evidence="2 3">
    <name type="scientific">Apiosordaria backusii</name>
    <dbReference type="NCBI Taxonomy" id="314023"/>
    <lineage>
        <taxon>Eukaryota</taxon>
        <taxon>Fungi</taxon>
        <taxon>Dikarya</taxon>
        <taxon>Ascomycota</taxon>
        <taxon>Pezizomycotina</taxon>
        <taxon>Sordariomycetes</taxon>
        <taxon>Sordariomycetidae</taxon>
        <taxon>Sordariales</taxon>
        <taxon>Lasiosphaeriaceae</taxon>
        <taxon>Apiosordaria</taxon>
    </lineage>
</organism>
<comment type="caution">
    <text evidence="2">The sequence shown here is derived from an EMBL/GenBank/DDBJ whole genome shotgun (WGS) entry which is preliminary data.</text>
</comment>
<keyword evidence="3" id="KW-1185">Reference proteome</keyword>
<sequence>MRKRKNCTRRPSSTLSETETVTTAEVPEPSTTKTKTETITPTTSAAPVCSDEAEYSSACSCISAVGDVTSTIYKTVSSATPSVSESIVNVVVTTVVVKPATVTTTTTVSTDLETTTTVTSVVQPTQTSKLVLANGPRQGRHLTLVSNYVQYDINNVGAGVAVELGYVMSGGQPWVASNHSVKLHLHQSSALVGVLYMETAAAAATYGDPAVTCSVGENGLMSCTAPAKGFDTIWNCGAYLHLAKSTWSQAGCVMPNFRRA</sequence>
<name>A0AA40BKW5_9PEZI</name>
<feature type="compositionally biased region" description="Low complexity" evidence="1">
    <location>
        <begin position="11"/>
        <end position="41"/>
    </location>
</feature>
<dbReference type="AlphaFoldDB" id="A0AA40BKW5"/>
<proteinExistence type="predicted"/>
<protein>
    <submittedName>
        <fullName evidence="2">Uncharacterized protein</fullName>
    </submittedName>
</protein>
<evidence type="ECO:0000313" key="2">
    <source>
        <dbReference type="EMBL" id="KAK0736063.1"/>
    </source>
</evidence>
<evidence type="ECO:0000256" key="1">
    <source>
        <dbReference type="SAM" id="MobiDB-lite"/>
    </source>
</evidence>
<feature type="region of interest" description="Disordered" evidence="1">
    <location>
        <begin position="1"/>
        <end position="41"/>
    </location>
</feature>
<dbReference type="Proteomes" id="UP001172159">
    <property type="component" value="Unassembled WGS sequence"/>
</dbReference>
<gene>
    <name evidence="2" type="ORF">B0T21DRAFT_173459</name>
</gene>
<dbReference type="EMBL" id="JAUKTV010000006">
    <property type="protein sequence ID" value="KAK0736063.1"/>
    <property type="molecule type" value="Genomic_DNA"/>
</dbReference>
<reference evidence="2" key="1">
    <citation type="submission" date="2023-06" db="EMBL/GenBank/DDBJ databases">
        <title>Genome-scale phylogeny and comparative genomics of the fungal order Sordariales.</title>
        <authorList>
            <consortium name="Lawrence Berkeley National Laboratory"/>
            <person name="Hensen N."/>
            <person name="Bonometti L."/>
            <person name="Westerberg I."/>
            <person name="Brannstrom I.O."/>
            <person name="Guillou S."/>
            <person name="Cros-Aarteil S."/>
            <person name="Calhoun S."/>
            <person name="Haridas S."/>
            <person name="Kuo A."/>
            <person name="Mondo S."/>
            <person name="Pangilinan J."/>
            <person name="Riley R."/>
            <person name="Labutti K."/>
            <person name="Andreopoulos B."/>
            <person name="Lipzen A."/>
            <person name="Chen C."/>
            <person name="Yanf M."/>
            <person name="Daum C."/>
            <person name="Ng V."/>
            <person name="Clum A."/>
            <person name="Steindorff A."/>
            <person name="Ohm R."/>
            <person name="Martin F."/>
            <person name="Silar P."/>
            <person name="Natvig D."/>
            <person name="Lalanne C."/>
            <person name="Gautier V."/>
            <person name="Ament-Velasquez S.L."/>
            <person name="Kruys A."/>
            <person name="Hutchinson M.I."/>
            <person name="Powell A.J."/>
            <person name="Barry K."/>
            <person name="Miller A.N."/>
            <person name="Grigoriev I.V."/>
            <person name="Debuchy R."/>
            <person name="Gladieux P."/>
            <person name="Thoren M.H."/>
            <person name="Johannesson H."/>
        </authorList>
    </citation>
    <scope>NUCLEOTIDE SEQUENCE</scope>
    <source>
        <strain evidence="2">CBS 540.89</strain>
    </source>
</reference>
<accession>A0AA40BKW5</accession>